<name>A0A7K0CBH4_9ACTN</name>
<sequence>MSSRGQESTPGFRVIGNAYPEVAERSPPDRWPAKNGVNLTTSISPLPPERAPARSAATGREGREPGRRSASVHLLPLLCAVGAADDPGSAVSAIDRMVMGNSTRSLQLT</sequence>
<evidence type="ECO:0000256" key="1">
    <source>
        <dbReference type="SAM" id="MobiDB-lite"/>
    </source>
</evidence>
<dbReference type="AlphaFoldDB" id="A0A7K0CBH4"/>
<organism evidence="2 3">
    <name type="scientific">Streptomyces smaragdinus</name>
    <dbReference type="NCBI Taxonomy" id="2585196"/>
    <lineage>
        <taxon>Bacteria</taxon>
        <taxon>Bacillati</taxon>
        <taxon>Actinomycetota</taxon>
        <taxon>Actinomycetes</taxon>
        <taxon>Kitasatosporales</taxon>
        <taxon>Streptomycetaceae</taxon>
        <taxon>Streptomyces</taxon>
    </lineage>
</organism>
<feature type="compositionally biased region" description="Basic and acidic residues" evidence="1">
    <location>
        <begin position="22"/>
        <end position="32"/>
    </location>
</feature>
<evidence type="ECO:0000313" key="2">
    <source>
        <dbReference type="EMBL" id="MQY10807.1"/>
    </source>
</evidence>
<gene>
    <name evidence="2" type="ORF">SRB5_09200</name>
</gene>
<evidence type="ECO:0000313" key="3">
    <source>
        <dbReference type="Proteomes" id="UP000466345"/>
    </source>
</evidence>
<dbReference type="EMBL" id="WEGJ01000002">
    <property type="protein sequence ID" value="MQY10807.1"/>
    <property type="molecule type" value="Genomic_DNA"/>
</dbReference>
<proteinExistence type="predicted"/>
<comment type="caution">
    <text evidence="2">The sequence shown here is derived from an EMBL/GenBank/DDBJ whole genome shotgun (WGS) entry which is preliminary data.</text>
</comment>
<reference evidence="2 3" key="1">
    <citation type="submission" date="2019-10" db="EMBL/GenBank/DDBJ databases">
        <title>Streptomyces smaragdinus sp. nov. and Streptomyces fabii sp. nov., isolated from the gut of fungus growing-termite Macrotermes natalensis.</title>
        <authorList>
            <person name="Schwitalla J."/>
            <person name="Benndorf R."/>
            <person name="Martin K."/>
            <person name="De Beer W."/>
            <person name="Kaster A.-K."/>
            <person name="Vollmers J."/>
            <person name="Poulsen M."/>
            <person name="Beemelmanns C."/>
        </authorList>
    </citation>
    <scope>NUCLEOTIDE SEQUENCE [LARGE SCALE GENOMIC DNA]</scope>
    <source>
        <strain evidence="2 3">RB5</strain>
    </source>
</reference>
<dbReference type="Proteomes" id="UP000466345">
    <property type="component" value="Unassembled WGS sequence"/>
</dbReference>
<keyword evidence="3" id="KW-1185">Reference proteome</keyword>
<protein>
    <submittedName>
        <fullName evidence="2">Uncharacterized protein</fullName>
    </submittedName>
</protein>
<accession>A0A7K0CBH4</accession>
<feature type="region of interest" description="Disordered" evidence="1">
    <location>
        <begin position="1"/>
        <end position="69"/>
    </location>
</feature>